<name>A0A5N7A2P9_9EURO</name>
<dbReference type="AlphaFoldDB" id="A0A5N7A2P9"/>
<keyword evidence="2" id="KW-1185">Reference proteome</keyword>
<dbReference type="GeneID" id="43651987"/>
<protein>
    <submittedName>
        <fullName evidence="1">Uncharacterized protein</fullName>
    </submittedName>
</protein>
<dbReference type="EMBL" id="ML737694">
    <property type="protein sequence ID" value="KAE8362750.1"/>
    <property type="molecule type" value="Genomic_DNA"/>
</dbReference>
<evidence type="ECO:0000313" key="2">
    <source>
        <dbReference type="Proteomes" id="UP000326268"/>
    </source>
</evidence>
<accession>A0A5N7A2P9</accession>
<dbReference type="RefSeq" id="XP_031925831.1">
    <property type="nucleotide sequence ID" value="XM_032067541.1"/>
</dbReference>
<proteinExistence type="predicted"/>
<reference evidence="1 2" key="1">
    <citation type="submission" date="2019-04" db="EMBL/GenBank/DDBJ databases">
        <title>Friends and foes A comparative genomics studyof 23 Aspergillus species from section Flavi.</title>
        <authorList>
            <consortium name="DOE Joint Genome Institute"/>
            <person name="Kjaerbolling I."/>
            <person name="Vesth T."/>
            <person name="Frisvad J.C."/>
            <person name="Nybo J.L."/>
            <person name="Theobald S."/>
            <person name="Kildgaard S."/>
            <person name="Isbrandt T."/>
            <person name="Kuo A."/>
            <person name="Sato A."/>
            <person name="Lyhne E.K."/>
            <person name="Kogle M.E."/>
            <person name="Wiebenga A."/>
            <person name="Kun R.S."/>
            <person name="Lubbers R.J."/>
            <person name="Makela M.R."/>
            <person name="Barry K."/>
            <person name="Chovatia M."/>
            <person name="Clum A."/>
            <person name="Daum C."/>
            <person name="Haridas S."/>
            <person name="He G."/>
            <person name="LaButti K."/>
            <person name="Lipzen A."/>
            <person name="Mondo S."/>
            <person name="Riley R."/>
            <person name="Salamov A."/>
            <person name="Simmons B.A."/>
            <person name="Magnuson J.K."/>
            <person name="Henrissat B."/>
            <person name="Mortensen U.H."/>
            <person name="Larsen T.O."/>
            <person name="Devries R.P."/>
            <person name="Grigoriev I.V."/>
            <person name="Machida M."/>
            <person name="Baker S.E."/>
            <person name="Andersen M.R."/>
        </authorList>
    </citation>
    <scope>NUCLEOTIDE SEQUENCE [LARGE SCALE GENOMIC DNA]</scope>
    <source>
        <strain evidence="1 2">CBS 763.97</strain>
    </source>
</reference>
<sequence length="53" mass="5957">MRSCCPPIMNMRNPPQQPTIISSVVHPENLGATPLSLFPTPMEIIFSWSGYRL</sequence>
<evidence type="ECO:0000313" key="1">
    <source>
        <dbReference type="EMBL" id="KAE8362750.1"/>
    </source>
</evidence>
<organism evidence="1 2">
    <name type="scientific">Aspergillus caelatus</name>
    <dbReference type="NCBI Taxonomy" id="61420"/>
    <lineage>
        <taxon>Eukaryota</taxon>
        <taxon>Fungi</taxon>
        <taxon>Dikarya</taxon>
        <taxon>Ascomycota</taxon>
        <taxon>Pezizomycotina</taxon>
        <taxon>Eurotiomycetes</taxon>
        <taxon>Eurotiomycetidae</taxon>
        <taxon>Eurotiales</taxon>
        <taxon>Aspergillaceae</taxon>
        <taxon>Aspergillus</taxon>
        <taxon>Aspergillus subgen. Circumdati</taxon>
    </lineage>
</organism>
<dbReference type="Proteomes" id="UP000326268">
    <property type="component" value="Unassembled WGS sequence"/>
</dbReference>
<gene>
    <name evidence="1" type="ORF">BDV27DRAFT_131013</name>
</gene>